<sequence>MVGPLKPPTPKPRPAQGAQKTEGGHGTAVKRRAKSGSSCGTTKMTCRSGPAWVVEFRRGVGVAESRIAEAHAPCPRHSTHGWVKWKTYHSDGEKMNGACNSREGKAAGSSRGSRSRGGRTHMRSNLSRRNSYDDLYVNDSAAEERRHERQDRRLSKSEWCPDRTHDQHDWDDDYSAYTSASSNMSDRRYGNRISTKESMNLRSSTGGLGQSTDSRSFDFYRHASDGDRRYADEEREEDR</sequence>
<feature type="compositionally biased region" description="Pro residues" evidence="1">
    <location>
        <begin position="1"/>
        <end position="13"/>
    </location>
</feature>
<name>K0SKJ9_THAOC</name>
<keyword evidence="3" id="KW-1185">Reference proteome</keyword>
<feature type="compositionally biased region" description="Basic residues" evidence="1">
    <location>
        <begin position="113"/>
        <end position="122"/>
    </location>
</feature>
<evidence type="ECO:0000256" key="1">
    <source>
        <dbReference type="SAM" id="MobiDB-lite"/>
    </source>
</evidence>
<dbReference type="AlphaFoldDB" id="K0SKJ9"/>
<reference evidence="2 3" key="1">
    <citation type="journal article" date="2012" name="Genome Biol.">
        <title>Genome and low-iron response of an oceanic diatom adapted to chronic iron limitation.</title>
        <authorList>
            <person name="Lommer M."/>
            <person name="Specht M."/>
            <person name="Roy A.S."/>
            <person name="Kraemer L."/>
            <person name="Andreson R."/>
            <person name="Gutowska M.A."/>
            <person name="Wolf J."/>
            <person name="Bergner S.V."/>
            <person name="Schilhabel M.B."/>
            <person name="Klostermeier U.C."/>
            <person name="Beiko R.G."/>
            <person name="Rosenstiel P."/>
            <person name="Hippler M."/>
            <person name="Laroche J."/>
        </authorList>
    </citation>
    <scope>NUCLEOTIDE SEQUENCE [LARGE SCALE GENOMIC DNA]</scope>
    <source>
        <strain evidence="2 3">CCMP1005</strain>
    </source>
</reference>
<feature type="compositionally biased region" description="Polar residues" evidence="1">
    <location>
        <begin position="35"/>
        <end position="45"/>
    </location>
</feature>
<feature type="region of interest" description="Disordered" evidence="1">
    <location>
        <begin position="94"/>
        <end position="239"/>
    </location>
</feature>
<feature type="compositionally biased region" description="Basic and acidic residues" evidence="1">
    <location>
        <begin position="142"/>
        <end position="168"/>
    </location>
</feature>
<dbReference type="Proteomes" id="UP000266841">
    <property type="component" value="Unassembled WGS sequence"/>
</dbReference>
<proteinExistence type="predicted"/>
<feature type="compositionally biased region" description="Basic and acidic residues" evidence="1">
    <location>
        <begin position="215"/>
        <end position="239"/>
    </location>
</feature>
<dbReference type="EMBL" id="AGNL01019890">
    <property type="protein sequence ID" value="EJK61506.1"/>
    <property type="molecule type" value="Genomic_DNA"/>
</dbReference>
<protein>
    <submittedName>
        <fullName evidence="2">Uncharacterized protein</fullName>
    </submittedName>
</protein>
<organism evidence="2 3">
    <name type="scientific">Thalassiosira oceanica</name>
    <name type="common">Marine diatom</name>
    <dbReference type="NCBI Taxonomy" id="159749"/>
    <lineage>
        <taxon>Eukaryota</taxon>
        <taxon>Sar</taxon>
        <taxon>Stramenopiles</taxon>
        <taxon>Ochrophyta</taxon>
        <taxon>Bacillariophyta</taxon>
        <taxon>Coscinodiscophyceae</taxon>
        <taxon>Thalassiosirophycidae</taxon>
        <taxon>Thalassiosirales</taxon>
        <taxon>Thalassiosiraceae</taxon>
        <taxon>Thalassiosira</taxon>
    </lineage>
</organism>
<feature type="region of interest" description="Disordered" evidence="1">
    <location>
        <begin position="1"/>
        <end position="45"/>
    </location>
</feature>
<feature type="non-terminal residue" evidence="2">
    <location>
        <position position="239"/>
    </location>
</feature>
<comment type="caution">
    <text evidence="2">The sequence shown here is derived from an EMBL/GenBank/DDBJ whole genome shotgun (WGS) entry which is preliminary data.</text>
</comment>
<feature type="compositionally biased region" description="Polar residues" evidence="1">
    <location>
        <begin position="192"/>
        <end position="214"/>
    </location>
</feature>
<evidence type="ECO:0000313" key="2">
    <source>
        <dbReference type="EMBL" id="EJK61506.1"/>
    </source>
</evidence>
<accession>K0SKJ9</accession>
<gene>
    <name evidence="2" type="ORF">THAOC_17991</name>
</gene>
<evidence type="ECO:0000313" key="3">
    <source>
        <dbReference type="Proteomes" id="UP000266841"/>
    </source>
</evidence>